<feature type="compositionally biased region" description="Basic and acidic residues" evidence="2">
    <location>
        <begin position="273"/>
        <end position="282"/>
    </location>
</feature>
<proteinExistence type="predicted"/>
<evidence type="ECO:0000256" key="2">
    <source>
        <dbReference type="SAM" id="MobiDB-lite"/>
    </source>
</evidence>
<protein>
    <submittedName>
        <fullName evidence="3">Uncharacterized protein</fullName>
    </submittedName>
</protein>
<sequence length="282" mass="32196">MATGIGEVWFDFSSLVIQQLLELREDFKMAEAMLAQQVSVMFAEHAELRKTDAAQKKEIENLEAQRDFYAGEAEMLRDLRLLYEAKLEQKDSEILGLHVLLDKVRVDADICRDDLSELRKQLKDLQAKYETSQKQLCAGEVKFTRRSFQVSNLICALRRKISTNRVSLVALRAAYKVIPSLEQKARCMRILSMARKLPHRTGIEKEMKECLEDAGLLVSFDKNGIMVLTRSVPVVKIPTDGYKEFEESITIVEKDAAMMDDKASDLNTQQNTQKDEDVQVSV</sequence>
<accession>A0A9P8DE04</accession>
<dbReference type="AlphaFoldDB" id="A0A9P8DE04"/>
<dbReference type="Proteomes" id="UP000827133">
    <property type="component" value="Unassembled WGS sequence"/>
</dbReference>
<feature type="coiled-coil region" evidence="1">
    <location>
        <begin position="108"/>
        <end position="135"/>
    </location>
</feature>
<feature type="region of interest" description="Disordered" evidence="2">
    <location>
        <begin position="261"/>
        <end position="282"/>
    </location>
</feature>
<feature type="coiled-coil region" evidence="1">
    <location>
        <begin position="45"/>
        <end position="79"/>
    </location>
</feature>
<evidence type="ECO:0000256" key="1">
    <source>
        <dbReference type="SAM" id="Coils"/>
    </source>
</evidence>
<dbReference type="KEGG" id="fmu:J7337_008670"/>
<evidence type="ECO:0000313" key="4">
    <source>
        <dbReference type="Proteomes" id="UP000827133"/>
    </source>
</evidence>
<reference evidence="3" key="1">
    <citation type="journal article" date="2021" name="Mol. Plant Microbe Interact.">
        <title>Telomere to telomere genome assembly of Fusarium musae F31, causal agent of crown rot disease of banana.</title>
        <authorList>
            <person name="Degradi L."/>
            <person name="Tava V."/>
            <person name="Kunova A."/>
            <person name="Cortesi P."/>
            <person name="Saracchi M."/>
            <person name="Pasquali M."/>
        </authorList>
    </citation>
    <scope>NUCLEOTIDE SEQUENCE</scope>
    <source>
        <strain evidence="3">F31</strain>
    </source>
</reference>
<keyword evidence="1" id="KW-0175">Coiled coil</keyword>
<evidence type="ECO:0000313" key="3">
    <source>
        <dbReference type="EMBL" id="KAG9500199.1"/>
    </source>
</evidence>
<gene>
    <name evidence="3" type="ORF">J7337_008670</name>
</gene>
<dbReference type="GeneID" id="68316526"/>
<dbReference type="RefSeq" id="XP_044679199.1">
    <property type="nucleotide sequence ID" value="XM_044826282.1"/>
</dbReference>
<dbReference type="EMBL" id="JAHBCI010000006">
    <property type="protein sequence ID" value="KAG9500199.1"/>
    <property type="molecule type" value="Genomic_DNA"/>
</dbReference>
<comment type="caution">
    <text evidence="3">The sequence shown here is derived from an EMBL/GenBank/DDBJ whole genome shotgun (WGS) entry which is preliminary data.</text>
</comment>
<organism evidence="3 4">
    <name type="scientific">Fusarium musae</name>
    <dbReference type="NCBI Taxonomy" id="1042133"/>
    <lineage>
        <taxon>Eukaryota</taxon>
        <taxon>Fungi</taxon>
        <taxon>Dikarya</taxon>
        <taxon>Ascomycota</taxon>
        <taxon>Pezizomycotina</taxon>
        <taxon>Sordariomycetes</taxon>
        <taxon>Hypocreomycetidae</taxon>
        <taxon>Hypocreales</taxon>
        <taxon>Nectriaceae</taxon>
        <taxon>Fusarium</taxon>
    </lineage>
</organism>
<keyword evidence="4" id="KW-1185">Reference proteome</keyword>
<name>A0A9P8DE04_9HYPO</name>